<dbReference type="InterPro" id="IPR017853">
    <property type="entry name" value="GH"/>
</dbReference>
<dbReference type="InterPro" id="IPR028212">
    <property type="entry name" value="GHL6"/>
</dbReference>
<name>A0ABY0GXT0_9PEZI</name>
<comment type="caution">
    <text evidence="1">The sequence shown here is derived from an EMBL/GenBank/DDBJ whole genome shotgun (WGS) entry which is preliminary data.</text>
</comment>
<reference evidence="1 2" key="1">
    <citation type="submission" date="2018-06" db="EMBL/GenBank/DDBJ databases">
        <title>Complete Genomes of Monosporascus.</title>
        <authorList>
            <person name="Robinson A.J."/>
            <person name="Natvig D.O."/>
        </authorList>
    </citation>
    <scope>NUCLEOTIDE SEQUENCE [LARGE SCALE GENOMIC DNA]</scope>
    <source>
        <strain evidence="1 2">CBS 609.92</strain>
    </source>
</reference>
<dbReference type="Pfam" id="PF14871">
    <property type="entry name" value="GHL6"/>
    <property type="match status" value="1"/>
</dbReference>
<dbReference type="EMBL" id="QJNS01000493">
    <property type="protein sequence ID" value="RYO77157.1"/>
    <property type="molecule type" value="Genomic_DNA"/>
</dbReference>
<evidence type="ECO:0000313" key="1">
    <source>
        <dbReference type="EMBL" id="RYO77157.1"/>
    </source>
</evidence>
<dbReference type="CDD" id="cd03143">
    <property type="entry name" value="A4_beta-galactosidase_middle_domain"/>
    <property type="match status" value="1"/>
</dbReference>
<proteinExistence type="predicted"/>
<dbReference type="Proteomes" id="UP000294003">
    <property type="component" value="Unassembled WGS sequence"/>
</dbReference>
<dbReference type="Gene3D" id="3.40.50.880">
    <property type="match status" value="1"/>
</dbReference>
<sequence length="430" mass="49174">MQNPYMSRWVSADLISDALDAAHPRGMRLLVRMDFLKAQRKVAEEHPDWLYVSPKGEWQTTLPVSLTSLYQVDGFFVNWAGFDERDHFKVYHDICHCESCRARWRNREAARRRPHPGESGQIRFQEANNAMDREMWHHAASETASSLTSYRPDLPVLVDSVSFVDMPYHMGSEEPSHFVQHLLQTISSGGNPVDSHLSERSKNEGLERYDVVILPNLGKPQSEDASTLDEWVDQGGRLIATGTNGVGDDDVAQLKALSTERQRDVITGRDSLWSTYFALEQNRTDQFYSSGPIVSIHGTNSLFEWKEHAESRYKTSDYTPFAPPEYAYGNIQDDERGCGINTVDKGKGIVIPFTVGRGHRELGLVAFRDLYEIILREDGGANKKVEFHIAEQVEVTFNANGSRLVVRLINMSGMRKRNFWFLLAYFWWVY</sequence>
<evidence type="ECO:0008006" key="3">
    <source>
        <dbReference type="Google" id="ProtNLM"/>
    </source>
</evidence>
<evidence type="ECO:0000313" key="2">
    <source>
        <dbReference type="Proteomes" id="UP000294003"/>
    </source>
</evidence>
<protein>
    <recommendedName>
        <fullName evidence="3">Beta-galactosidase trimerisation domain-containing protein</fullName>
    </recommendedName>
</protein>
<dbReference type="InterPro" id="IPR029062">
    <property type="entry name" value="Class_I_gatase-like"/>
</dbReference>
<gene>
    <name evidence="1" type="ORF">DL762_009439</name>
</gene>
<dbReference type="SUPFAM" id="SSF52317">
    <property type="entry name" value="Class I glutamine amidotransferase-like"/>
    <property type="match status" value="1"/>
</dbReference>
<accession>A0ABY0GXT0</accession>
<keyword evidence="2" id="KW-1185">Reference proteome</keyword>
<dbReference type="SUPFAM" id="SSF51445">
    <property type="entry name" value="(Trans)glycosidases"/>
    <property type="match status" value="1"/>
</dbReference>
<organism evidence="1 2">
    <name type="scientific">Monosporascus cannonballus</name>
    <dbReference type="NCBI Taxonomy" id="155416"/>
    <lineage>
        <taxon>Eukaryota</taxon>
        <taxon>Fungi</taxon>
        <taxon>Dikarya</taxon>
        <taxon>Ascomycota</taxon>
        <taxon>Pezizomycotina</taxon>
        <taxon>Sordariomycetes</taxon>
        <taxon>Xylariomycetidae</taxon>
        <taxon>Xylariales</taxon>
        <taxon>Xylariales incertae sedis</taxon>
        <taxon>Monosporascus</taxon>
    </lineage>
</organism>